<dbReference type="OrthoDB" id="5851052at2759"/>
<keyword evidence="7" id="KW-1185">Reference proteome</keyword>
<dbReference type="EnsemblMetazoa" id="PPA18411.1">
    <property type="protein sequence ID" value="PPA18411.1"/>
    <property type="gene ID" value="WBGene00107965"/>
</dbReference>
<sequence length="689" mass="76755">MDVLTSQLGGLSISDSTARSNIVYLIGKNRNIASYFHPLSDKFLTTHCVSTPDTFEVGQLYNLKKHSSGCAIFTELDENIRRAYVIRGEMMFADSGYEDFILPSLLLGSRLRDYDQSCATVINRSPLILSSSSRPVFLTTTSFRTETGEAVEVMVEGVDRNPDLKTMKIFGDPVQPLPSSIVKGSHLQFCSDTERIPLVTKALEQVHKSNRSIINRTLLDRIYGKSGSFTYRPMDHRLISVKRRDGTTIVLNGEQSEAVHRYNSDCPAFAVESPPGTGKTMTAGAMAITYCRGGLQLFLSTANVPVFNMAIALAAIDYGDLNIVHLVSAEREATQERSPFSIFEADDEENEAAARFKELGEEMETASKSRLRNLKKMMRKVHAEALAASGGAHYDIILATVDMILGKLLKPKNKKNPCPIQRQLETDVRRIVIDEASQLTEAALNAIILCFPRAQIVLIGDSKQLPAFKYEKGEIVSEMAAHSALIVLSRKKNLPMITMRTTYRQSPSVMRHYSDVFYGGHLSSGKPESRLLLPSAFPPHIKKDLMFIRIDNSKTGRNGTSLINDAEIATLEWTVTKLRLKGYDHQSVMIIAYYEAQRKLAKASLPEGYEVLTVDSAQGREKDVVIVLTTRDSPTTTPFFTCPLRCNVAVSRHKRALIILGSEALYEMEPWKDLLKNEKKYFSAIAVSK</sequence>
<dbReference type="GO" id="GO:0016787">
    <property type="term" value="F:hydrolase activity"/>
    <property type="evidence" value="ECO:0007669"/>
    <property type="project" value="UniProtKB-KW"/>
</dbReference>
<dbReference type="Gene3D" id="3.40.50.300">
    <property type="entry name" value="P-loop containing nucleotide triphosphate hydrolases"/>
    <property type="match status" value="2"/>
</dbReference>
<dbReference type="InterPro" id="IPR041679">
    <property type="entry name" value="DNA2/NAM7-like_C"/>
</dbReference>
<reference evidence="6" key="2">
    <citation type="submission" date="2022-06" db="UniProtKB">
        <authorList>
            <consortium name="EnsemblMetazoa"/>
        </authorList>
    </citation>
    <scope>IDENTIFICATION</scope>
    <source>
        <strain evidence="6">PS312</strain>
    </source>
</reference>
<dbReference type="InterPro" id="IPR050534">
    <property type="entry name" value="Coronavir_polyprotein_1ab"/>
</dbReference>
<proteinExistence type="inferred from homology"/>
<keyword evidence="5" id="KW-0067">ATP-binding</keyword>
<dbReference type="InterPro" id="IPR041677">
    <property type="entry name" value="DNA2/NAM7_AAA_11"/>
</dbReference>
<keyword evidence="3" id="KW-0378">Hydrolase</keyword>
<dbReference type="CDD" id="cd18808">
    <property type="entry name" value="SF1_C_Upf1"/>
    <property type="match status" value="1"/>
</dbReference>
<dbReference type="Pfam" id="PF13087">
    <property type="entry name" value="AAA_12"/>
    <property type="match status" value="1"/>
</dbReference>
<dbReference type="SUPFAM" id="SSF52540">
    <property type="entry name" value="P-loop containing nucleoside triphosphate hydrolases"/>
    <property type="match status" value="1"/>
</dbReference>
<dbReference type="Pfam" id="PF13086">
    <property type="entry name" value="AAA_11"/>
    <property type="match status" value="1"/>
</dbReference>
<accession>A0A2A6CZ25</accession>
<accession>A0A8R1YDP9</accession>
<dbReference type="Proteomes" id="UP000005239">
    <property type="component" value="Unassembled WGS sequence"/>
</dbReference>
<dbReference type="GO" id="GO:0005524">
    <property type="term" value="F:ATP binding"/>
    <property type="evidence" value="ECO:0007669"/>
    <property type="project" value="UniProtKB-KW"/>
</dbReference>
<reference evidence="7" key="1">
    <citation type="journal article" date="2008" name="Nat. Genet.">
        <title>The Pristionchus pacificus genome provides a unique perspective on nematode lifestyle and parasitism.</title>
        <authorList>
            <person name="Dieterich C."/>
            <person name="Clifton S.W."/>
            <person name="Schuster L.N."/>
            <person name="Chinwalla A."/>
            <person name="Delehaunty K."/>
            <person name="Dinkelacker I."/>
            <person name="Fulton L."/>
            <person name="Fulton R."/>
            <person name="Godfrey J."/>
            <person name="Minx P."/>
            <person name="Mitreva M."/>
            <person name="Roeseler W."/>
            <person name="Tian H."/>
            <person name="Witte H."/>
            <person name="Yang S.P."/>
            <person name="Wilson R.K."/>
            <person name="Sommer R.J."/>
        </authorList>
    </citation>
    <scope>NUCLEOTIDE SEQUENCE [LARGE SCALE GENOMIC DNA]</scope>
    <source>
        <strain evidence="7">PS312</strain>
    </source>
</reference>
<evidence type="ECO:0000256" key="2">
    <source>
        <dbReference type="ARBA" id="ARBA00022741"/>
    </source>
</evidence>
<dbReference type="AlphaFoldDB" id="A0A2A6CZ25"/>
<evidence type="ECO:0000313" key="7">
    <source>
        <dbReference type="Proteomes" id="UP000005239"/>
    </source>
</evidence>
<gene>
    <name evidence="6" type="primary">WBGene00107965</name>
</gene>
<protein>
    <submittedName>
        <fullName evidence="6">Uncharacterized protein</fullName>
    </submittedName>
</protein>
<dbReference type="PANTHER" id="PTHR43788">
    <property type="entry name" value="DNA2/NAM7 HELICASE FAMILY MEMBER"/>
    <property type="match status" value="1"/>
</dbReference>
<evidence type="ECO:0000256" key="1">
    <source>
        <dbReference type="ARBA" id="ARBA00007913"/>
    </source>
</evidence>
<keyword evidence="4" id="KW-0347">Helicase</keyword>
<dbReference type="GO" id="GO:0043139">
    <property type="term" value="F:5'-3' DNA helicase activity"/>
    <property type="evidence" value="ECO:0000318"/>
    <property type="project" value="GO_Central"/>
</dbReference>
<evidence type="ECO:0000313" key="6">
    <source>
        <dbReference type="EnsemblMetazoa" id="PPA18411.1"/>
    </source>
</evidence>
<dbReference type="InterPro" id="IPR027417">
    <property type="entry name" value="P-loop_NTPase"/>
</dbReference>
<dbReference type="PANTHER" id="PTHR43788:SF16">
    <property type="entry name" value="HELICASE WITH ZINC FINGER 2"/>
    <property type="match status" value="1"/>
</dbReference>
<name>A0A2A6CZ25_PRIPA</name>
<comment type="similarity">
    <text evidence="1">Belongs to the DNA2/NAM7 helicase family.</text>
</comment>
<evidence type="ECO:0000256" key="4">
    <source>
        <dbReference type="ARBA" id="ARBA00022806"/>
    </source>
</evidence>
<keyword evidence="2" id="KW-0547">Nucleotide-binding</keyword>
<evidence type="ECO:0000256" key="5">
    <source>
        <dbReference type="ARBA" id="ARBA00022840"/>
    </source>
</evidence>
<dbReference type="InterPro" id="IPR047187">
    <property type="entry name" value="SF1_C_Upf1"/>
</dbReference>
<evidence type="ECO:0000256" key="3">
    <source>
        <dbReference type="ARBA" id="ARBA00022801"/>
    </source>
</evidence>
<organism evidence="6 7">
    <name type="scientific">Pristionchus pacificus</name>
    <name type="common">Parasitic nematode worm</name>
    <dbReference type="NCBI Taxonomy" id="54126"/>
    <lineage>
        <taxon>Eukaryota</taxon>
        <taxon>Metazoa</taxon>
        <taxon>Ecdysozoa</taxon>
        <taxon>Nematoda</taxon>
        <taxon>Chromadorea</taxon>
        <taxon>Rhabditida</taxon>
        <taxon>Rhabditina</taxon>
        <taxon>Diplogasteromorpha</taxon>
        <taxon>Diplogasteroidea</taxon>
        <taxon>Neodiplogasteridae</taxon>
        <taxon>Pristionchus</taxon>
    </lineage>
</organism>